<protein>
    <submittedName>
        <fullName evidence="4">Uncharacterized protein</fullName>
    </submittedName>
</protein>
<keyword evidence="2" id="KW-0175">Coiled coil</keyword>
<name>A0AAW0VRF0_CHEQU</name>
<keyword evidence="5" id="KW-1185">Reference proteome</keyword>
<comment type="caution">
    <text evidence="4">The sequence shown here is derived from an EMBL/GenBank/DDBJ whole genome shotgun (WGS) entry which is preliminary data.</text>
</comment>
<dbReference type="EMBL" id="JARKIK010002933">
    <property type="protein sequence ID" value="KAK8719137.1"/>
    <property type="molecule type" value="Genomic_DNA"/>
</dbReference>
<evidence type="ECO:0000313" key="4">
    <source>
        <dbReference type="EMBL" id="KAK8719137.1"/>
    </source>
</evidence>
<feature type="compositionally biased region" description="Basic and acidic residues" evidence="3">
    <location>
        <begin position="111"/>
        <end position="129"/>
    </location>
</feature>
<feature type="compositionally biased region" description="Basic and acidic residues" evidence="3">
    <location>
        <begin position="70"/>
        <end position="79"/>
    </location>
</feature>
<evidence type="ECO:0000256" key="2">
    <source>
        <dbReference type="ARBA" id="ARBA00023054"/>
    </source>
</evidence>
<feature type="non-terminal residue" evidence="4">
    <location>
        <position position="1"/>
    </location>
</feature>
<feature type="non-terminal residue" evidence="4">
    <location>
        <position position="232"/>
    </location>
</feature>
<feature type="compositionally biased region" description="Basic and acidic residues" evidence="3">
    <location>
        <begin position="140"/>
        <end position="163"/>
    </location>
</feature>
<sequence>RGIGRGGRGGFNFSEGENDGKLDSGQTEGEYGSRGDRGFNRGRGRGRSNGNSFNSDGERGYECGRGGRGRFNEKLRQENENFGAGYGAESSDCGAGGGDEGRRGKLSFASRDIRYYPDDNEDQRSDKGKGRGRGKYTQRYQDDYEDKGRQRERGRGRNHFEHRGRGRARGHGQHHEYERWKAEREAIDEERLIRGRTHEGAWRREWDNDKLEQSNVEEVEPAYDPRFPKSKG</sequence>
<gene>
    <name evidence="4" type="ORF">OTU49_014216</name>
</gene>
<feature type="compositionally biased region" description="Basic and acidic residues" evidence="3">
    <location>
        <begin position="203"/>
        <end position="212"/>
    </location>
</feature>
<feature type="compositionally biased region" description="Basic and acidic residues" evidence="3">
    <location>
        <begin position="173"/>
        <end position="187"/>
    </location>
</feature>
<proteinExistence type="predicted"/>
<feature type="region of interest" description="Disordered" evidence="3">
    <location>
        <begin position="203"/>
        <end position="232"/>
    </location>
</feature>
<dbReference type="Pfam" id="PF15266">
    <property type="entry name" value="DUF4594"/>
    <property type="match status" value="1"/>
</dbReference>
<keyword evidence="1" id="KW-0597">Phosphoprotein</keyword>
<organism evidence="4 5">
    <name type="scientific">Cherax quadricarinatus</name>
    <name type="common">Australian red claw crayfish</name>
    <dbReference type="NCBI Taxonomy" id="27406"/>
    <lineage>
        <taxon>Eukaryota</taxon>
        <taxon>Metazoa</taxon>
        <taxon>Ecdysozoa</taxon>
        <taxon>Arthropoda</taxon>
        <taxon>Crustacea</taxon>
        <taxon>Multicrustacea</taxon>
        <taxon>Malacostraca</taxon>
        <taxon>Eumalacostraca</taxon>
        <taxon>Eucarida</taxon>
        <taxon>Decapoda</taxon>
        <taxon>Pleocyemata</taxon>
        <taxon>Astacidea</taxon>
        <taxon>Parastacoidea</taxon>
        <taxon>Parastacidae</taxon>
        <taxon>Cherax</taxon>
    </lineage>
</organism>
<evidence type="ECO:0000256" key="1">
    <source>
        <dbReference type="ARBA" id="ARBA00022553"/>
    </source>
</evidence>
<reference evidence="4 5" key="1">
    <citation type="journal article" date="2024" name="BMC Genomics">
        <title>Genome assembly of redclaw crayfish (Cherax quadricarinatus) provides insights into its immune adaptation and hypoxia tolerance.</title>
        <authorList>
            <person name="Liu Z."/>
            <person name="Zheng J."/>
            <person name="Li H."/>
            <person name="Fang K."/>
            <person name="Wang S."/>
            <person name="He J."/>
            <person name="Zhou D."/>
            <person name="Weng S."/>
            <person name="Chi M."/>
            <person name="Gu Z."/>
            <person name="He J."/>
            <person name="Li F."/>
            <person name="Wang M."/>
        </authorList>
    </citation>
    <scope>NUCLEOTIDE SEQUENCE [LARGE SCALE GENOMIC DNA]</scope>
    <source>
        <strain evidence="4">ZL_2023a</strain>
    </source>
</reference>
<evidence type="ECO:0000313" key="5">
    <source>
        <dbReference type="Proteomes" id="UP001445076"/>
    </source>
</evidence>
<dbReference type="InterPro" id="IPR029336">
    <property type="entry name" value="DUF4594"/>
</dbReference>
<evidence type="ECO:0000256" key="3">
    <source>
        <dbReference type="SAM" id="MobiDB-lite"/>
    </source>
</evidence>
<dbReference type="AlphaFoldDB" id="A0AAW0VRF0"/>
<accession>A0AAW0VRF0</accession>
<feature type="region of interest" description="Disordered" evidence="3">
    <location>
        <begin position="1"/>
        <end position="187"/>
    </location>
</feature>
<dbReference type="Proteomes" id="UP001445076">
    <property type="component" value="Unassembled WGS sequence"/>
</dbReference>
<feature type="compositionally biased region" description="Gly residues" evidence="3">
    <location>
        <begin position="1"/>
        <end position="10"/>
    </location>
</feature>